<keyword evidence="2" id="KW-0508">mRNA splicing</keyword>
<feature type="region of interest" description="Disordered" evidence="4">
    <location>
        <begin position="1"/>
        <end position="31"/>
    </location>
</feature>
<evidence type="ECO:0000256" key="3">
    <source>
        <dbReference type="PROSITE-ProRule" id="PRU00103"/>
    </source>
</evidence>
<dbReference type="Gene3D" id="1.25.10.10">
    <property type="entry name" value="Leucine-rich Repeat Variant"/>
    <property type="match status" value="2"/>
</dbReference>
<dbReference type="Proteomes" id="UP000002313">
    <property type="component" value="Chromosome XI"/>
</dbReference>
<dbReference type="OrthoDB" id="2196406at2759"/>
<feature type="repeat" description="HEAT" evidence="3">
    <location>
        <begin position="328"/>
        <end position="366"/>
    </location>
</feature>
<dbReference type="SUPFAM" id="SSF48371">
    <property type="entry name" value="ARM repeat"/>
    <property type="match status" value="1"/>
</dbReference>
<organism evidence="6 7">
    <name type="scientific">Encephalitozoon intestinalis (strain ATCC 50506)</name>
    <name type="common">Microsporidian parasite</name>
    <name type="synonym">Septata intestinalis</name>
    <dbReference type="NCBI Taxonomy" id="876142"/>
    <lineage>
        <taxon>Eukaryota</taxon>
        <taxon>Fungi</taxon>
        <taxon>Fungi incertae sedis</taxon>
        <taxon>Microsporidia</taxon>
        <taxon>Unikaryonidae</taxon>
        <taxon>Encephalitozoon</taxon>
    </lineage>
</organism>
<dbReference type="PANTHER" id="PTHR12097">
    <property type="entry name" value="SPLICING FACTOR 3B, SUBUNIT 1-RELATED"/>
    <property type="match status" value="1"/>
</dbReference>
<dbReference type="InterPro" id="IPR055443">
    <property type="entry name" value="HEAT_ECM29"/>
</dbReference>
<keyword evidence="2" id="KW-0507">mRNA processing</keyword>
<proteinExistence type="inferred from homology"/>
<dbReference type="InterPro" id="IPR016024">
    <property type="entry name" value="ARM-type_fold"/>
</dbReference>
<sequence>MSNEDHSRESARKRMSEWDEEVDPGRENVSKWEITPRTATQSKRLKWDQTPLGYIRVEDDLWRRSGMGSGAIWDRETQDTGGMAEYSEMSLREINMCLPSKGYRRYDFVQTFGNEDPSIADLPDIPAEERDFFMPLLEAGDGDEVDIYKGILLVKNGSKKMSIRGLRILKSKEVNHVLEKVLLMAMSLELDDKDKGKIGGLLYSLLDGVDMDGVKYVREILFVVGSYSYFLSLRRMCIPVLALVYKRGFDFSVKSIEGAFGSKEGYVREMAGHVVGTFVDHFGMERTHTLLESLAGRKDTESRRACAKCITAICEFIGRRVVPYLGPVLGTLCKLITDRNRFVRMDAANTMSYISKVVSPVRTAQMDSVFELLKKEISRSGEIEFNSLLNAMSHLCSNNKEHSKVVFGFLKASRKKEIPNIKAFERICNEIEAEDSWEYFDQISGILFSSKGRDNANLVISICIKIGSEPRVFKRILDHYSNPLNAGMISRIFSKVQKLKFEGEEVEIYLRAICNAIRSDETTASLVLPLASKMFLQKRHVSVLASESFKLLKNPSQDVRIRSLKAIDGLAKILERKELMHYGNILMENVDGSDQDTLSFVIKAICSIYNSYRFRPASEIVPTILPILKSREQRTVASCVALLRTICMNAPEECEKISMREWMRISYELIATLSSWSKEIRRNTTVSLGCISRIVGPQEILDILMDSLESEDKNQRAGSSLGISVVGEYNGIFSILPTLLADYGAPSAFVQQGILKAMCHFFQQTYRVPLRYVYSILPMIEDAMMDEDPSYRSLGMDLIRHIVLNHSPSTMDIELAIHLLNLVWANILDPSLAVQQSFDGCMESFVTILSSQAVYGYVLQGLFHPSSAVRRRYHTVLEAMEHFDSTSLAQCFLVEEDLLGLEK</sequence>
<evidence type="ECO:0000256" key="4">
    <source>
        <dbReference type="SAM" id="MobiDB-lite"/>
    </source>
</evidence>
<dbReference type="AlphaFoldDB" id="E0SAF2"/>
<evidence type="ECO:0000256" key="1">
    <source>
        <dbReference type="ARBA" id="ARBA00005754"/>
    </source>
</evidence>
<dbReference type="GO" id="GO:0000245">
    <property type="term" value="P:spliceosomal complex assembly"/>
    <property type="evidence" value="ECO:0007669"/>
    <property type="project" value="InterPro"/>
</dbReference>
<dbReference type="InterPro" id="IPR038737">
    <property type="entry name" value="SF3b_su1-like"/>
</dbReference>
<dbReference type="VEuPathDB" id="MicrosporidiaDB:Eint_110770"/>
<reference evidence="6 7" key="2">
    <citation type="journal article" date="2012" name="Proc. Natl. Acad. Sci. U.S.A.">
        <title>Gain and loss of multiple functionally related, horizontally transferred genes in the reduced genomes of two microsporidian parasites.</title>
        <authorList>
            <person name="Pombert J.-F."/>
            <person name="Selman M."/>
            <person name="Burki F."/>
            <person name="Bardell F.T."/>
            <person name="Farinelli L."/>
            <person name="Solter L.F."/>
            <person name="Whitman D.W."/>
            <person name="Weiss L.M."/>
            <person name="Corradi N."/>
            <person name="Keeling P.J."/>
        </authorList>
    </citation>
    <scope>NUCLEOTIDE SEQUENCE [LARGE SCALE GENOMIC DNA]</scope>
    <source>
        <strain evidence="6 7">ATCC 50506</strain>
    </source>
</reference>
<dbReference type="GeneID" id="9699645"/>
<dbReference type="Pfam" id="PF24492">
    <property type="entry name" value="HEAT_ECM29"/>
    <property type="match status" value="1"/>
</dbReference>
<accession>E0SAF2</accession>
<dbReference type="RefSeq" id="XP_003073937.1">
    <property type="nucleotide sequence ID" value="XM_003073891.1"/>
</dbReference>
<dbReference type="GO" id="GO:0005681">
    <property type="term" value="C:spliceosomal complex"/>
    <property type="evidence" value="ECO:0007669"/>
    <property type="project" value="UniProtKB-KW"/>
</dbReference>
<evidence type="ECO:0000256" key="2">
    <source>
        <dbReference type="ARBA" id="ARBA00022728"/>
    </source>
</evidence>
<dbReference type="EMBL" id="CP001952">
    <property type="protein sequence ID" value="ADM12577.1"/>
    <property type="molecule type" value="Genomic_DNA"/>
</dbReference>
<evidence type="ECO:0000313" key="7">
    <source>
        <dbReference type="Proteomes" id="UP000002313"/>
    </source>
</evidence>
<dbReference type="HOGENOM" id="CLU_321319_0_0_1"/>
<keyword evidence="2" id="KW-0747">Spliceosome</keyword>
<feature type="compositionally biased region" description="Basic and acidic residues" evidence="4">
    <location>
        <begin position="1"/>
        <end position="30"/>
    </location>
</feature>
<dbReference type="GO" id="GO:0003729">
    <property type="term" value="F:mRNA binding"/>
    <property type="evidence" value="ECO:0007669"/>
    <property type="project" value="InterPro"/>
</dbReference>
<reference evidence="6 7" key="1">
    <citation type="journal article" date="2010" name="Nat. Commun.">
        <title>The complete sequence of the smallest known nuclear genome from the microsporidian Encephalitozoon intestinalis.</title>
        <authorList>
            <person name="Corradi N."/>
            <person name="Pombert J.-F."/>
            <person name="Farinelli L."/>
            <person name="Didier E.S."/>
            <person name="Keeling P.J."/>
        </authorList>
    </citation>
    <scope>NUCLEOTIDE SEQUENCE [LARGE SCALE GENOMIC DNA]</scope>
    <source>
        <strain evidence="6 7">ATCC 50506</strain>
    </source>
</reference>
<feature type="domain" description="Proteasome adapter and scaffold protein ECM29 HEAT-repeat" evidence="5">
    <location>
        <begin position="299"/>
        <end position="362"/>
    </location>
</feature>
<comment type="similarity">
    <text evidence="1">Belongs to the SF3B1 family.</text>
</comment>
<evidence type="ECO:0000313" key="6">
    <source>
        <dbReference type="EMBL" id="ADM12577.1"/>
    </source>
</evidence>
<evidence type="ECO:0000259" key="5">
    <source>
        <dbReference type="Pfam" id="PF24492"/>
    </source>
</evidence>
<gene>
    <name evidence="6" type="ORF">Eint_110770</name>
</gene>
<dbReference type="KEGG" id="ein:Eint_110770"/>
<dbReference type="PROSITE" id="PS50077">
    <property type="entry name" value="HEAT_REPEAT"/>
    <property type="match status" value="1"/>
</dbReference>
<dbReference type="InterPro" id="IPR011989">
    <property type="entry name" value="ARM-like"/>
</dbReference>
<name>E0SAF2_ENCIT</name>
<protein>
    <submittedName>
        <fullName evidence="6">U2 snRNP spliceosome subunit</fullName>
    </submittedName>
</protein>
<dbReference type="InterPro" id="IPR021133">
    <property type="entry name" value="HEAT_type_2"/>
</dbReference>
<keyword evidence="7" id="KW-1185">Reference proteome</keyword>